<dbReference type="PANTHER" id="PTHR11440">
    <property type="entry name" value="LECITHIN-CHOLESTEROL ACYLTRANSFERASE-RELATED"/>
    <property type="match status" value="1"/>
</dbReference>
<evidence type="ECO:0000313" key="1">
    <source>
        <dbReference type="EMBL" id="KAK8976815.1"/>
    </source>
</evidence>
<dbReference type="EMBL" id="JBBPBN010000126">
    <property type="protein sequence ID" value="KAK8976815.1"/>
    <property type="molecule type" value="Genomic_DNA"/>
</dbReference>
<gene>
    <name evidence="1" type="ORF">V6N11_047583</name>
</gene>
<dbReference type="InterPro" id="IPR003386">
    <property type="entry name" value="LACT/PDAT_acylTrfase"/>
</dbReference>
<sequence>MDWIGRSNGQYSNWPKSVQLVEPSPLTPPFIAAHLDLGMAMLLGDIVQSVEMWLKLIQKPQPYIDPNLDPVLLVPGIAGSILTAVDDQNGKDERVWVRILGADYKFRTKLWSRFDPSTGKTVSLDPKTTIRVPEGRYGLQAIDVLDPDMIIGRECVCYFHDMIVEMIKWGFQEGKTLFGFGYDFRQSNRLQETMDGLAAKLESVYNASGGKKINIISHSMGGILIKCFMGLHSDIFQKYVKNWIAIAAPFRGAPGYVASTFLNGMSFVDGWEQNFFISKWSMHQLLIECPSIYELMACPHFHWKHKPLLEIWREKKGCDGVPRSILESYRPRDCIDIFKEALSGNSVDYDGETIPLPFNLEILKWVKETQKVLSHAKVPSGVKFYNIYGMNLETPHSVCYGSEETPVTNIQDLRFFQPKYVCVDGDGTVPTESAKADGLHAEARVAVPGEHRGILCEPHVFRILKHWLRAGDPDPFYNPINDYVILPTAFEMESHCEKGLQVTSLKEEWEIISKDEDSLDDVASREPVVSSISVSQGGNKQSSRSEAHATVVIHPQNEGKQHVELNAISVSVGT</sequence>
<name>A0ABR2NLF0_9ROSI</name>
<protein>
    <recommendedName>
        <fullName evidence="3">Lecithin-cholesterol acyltransferase-like 4</fullName>
    </recommendedName>
</protein>
<dbReference type="Pfam" id="PF02450">
    <property type="entry name" value="LCAT"/>
    <property type="match status" value="1"/>
</dbReference>
<proteinExistence type="predicted"/>
<dbReference type="Proteomes" id="UP001396334">
    <property type="component" value="Unassembled WGS sequence"/>
</dbReference>
<dbReference type="Gene3D" id="3.40.50.1820">
    <property type="entry name" value="alpha/beta hydrolase"/>
    <property type="match status" value="1"/>
</dbReference>
<accession>A0ABR2NLF0</accession>
<dbReference type="InterPro" id="IPR029058">
    <property type="entry name" value="AB_hydrolase_fold"/>
</dbReference>
<organism evidence="1 2">
    <name type="scientific">Hibiscus sabdariffa</name>
    <name type="common">roselle</name>
    <dbReference type="NCBI Taxonomy" id="183260"/>
    <lineage>
        <taxon>Eukaryota</taxon>
        <taxon>Viridiplantae</taxon>
        <taxon>Streptophyta</taxon>
        <taxon>Embryophyta</taxon>
        <taxon>Tracheophyta</taxon>
        <taxon>Spermatophyta</taxon>
        <taxon>Magnoliopsida</taxon>
        <taxon>eudicotyledons</taxon>
        <taxon>Gunneridae</taxon>
        <taxon>Pentapetalae</taxon>
        <taxon>rosids</taxon>
        <taxon>malvids</taxon>
        <taxon>Malvales</taxon>
        <taxon>Malvaceae</taxon>
        <taxon>Malvoideae</taxon>
        <taxon>Hibiscus</taxon>
    </lineage>
</organism>
<reference evidence="1 2" key="1">
    <citation type="journal article" date="2024" name="G3 (Bethesda)">
        <title>Genome assembly of Hibiscus sabdariffa L. provides insights into metabolisms of medicinal natural products.</title>
        <authorList>
            <person name="Kim T."/>
        </authorList>
    </citation>
    <scope>NUCLEOTIDE SEQUENCE [LARGE SCALE GENOMIC DNA]</scope>
    <source>
        <strain evidence="1">TK-2024</strain>
        <tissue evidence="1">Old leaves</tissue>
    </source>
</reference>
<keyword evidence="2" id="KW-1185">Reference proteome</keyword>
<comment type="caution">
    <text evidence="1">The sequence shown here is derived from an EMBL/GenBank/DDBJ whole genome shotgun (WGS) entry which is preliminary data.</text>
</comment>
<evidence type="ECO:0000313" key="2">
    <source>
        <dbReference type="Proteomes" id="UP001396334"/>
    </source>
</evidence>
<evidence type="ECO:0008006" key="3">
    <source>
        <dbReference type="Google" id="ProtNLM"/>
    </source>
</evidence>
<dbReference type="SUPFAM" id="SSF53474">
    <property type="entry name" value="alpha/beta-Hydrolases"/>
    <property type="match status" value="1"/>
</dbReference>